<reference evidence="3" key="1">
    <citation type="submission" date="2014-05" db="EMBL/GenBank/DDBJ databases">
        <authorList>
            <person name="Chronopoulou M."/>
        </authorList>
    </citation>
    <scope>NUCLEOTIDE SEQUENCE</scope>
    <source>
        <tissue evidence="3">Whole organism</tissue>
    </source>
</reference>
<feature type="non-terminal residue" evidence="3">
    <location>
        <position position="1"/>
    </location>
</feature>
<name>A0A0K2T1E4_LEPSM</name>
<accession>A0A0K2T1E4</accession>
<evidence type="ECO:0000256" key="1">
    <source>
        <dbReference type="SAM" id="MobiDB-lite"/>
    </source>
</evidence>
<proteinExistence type="predicted"/>
<feature type="compositionally biased region" description="Basic and acidic residues" evidence="1">
    <location>
        <begin position="46"/>
        <end position="69"/>
    </location>
</feature>
<feature type="region of interest" description="Disordered" evidence="1">
    <location>
        <begin position="41"/>
        <end position="69"/>
    </location>
</feature>
<dbReference type="EMBL" id="HACA01001945">
    <property type="protein sequence ID" value="CDW19306.1"/>
    <property type="molecule type" value="Transcribed_RNA"/>
</dbReference>
<dbReference type="AlphaFoldDB" id="A0A0K2T1E4"/>
<evidence type="ECO:0000313" key="3">
    <source>
        <dbReference type="EMBL" id="CDW19306.1"/>
    </source>
</evidence>
<organism evidence="3">
    <name type="scientific">Lepeophtheirus salmonis</name>
    <name type="common">Salmon louse</name>
    <name type="synonym">Caligus salmonis</name>
    <dbReference type="NCBI Taxonomy" id="72036"/>
    <lineage>
        <taxon>Eukaryota</taxon>
        <taxon>Metazoa</taxon>
        <taxon>Ecdysozoa</taxon>
        <taxon>Arthropoda</taxon>
        <taxon>Crustacea</taxon>
        <taxon>Multicrustacea</taxon>
        <taxon>Hexanauplia</taxon>
        <taxon>Copepoda</taxon>
        <taxon>Siphonostomatoida</taxon>
        <taxon>Caligidae</taxon>
        <taxon>Lepeophtheirus</taxon>
    </lineage>
</organism>
<keyword evidence="2" id="KW-0732">Signal</keyword>
<dbReference type="OrthoDB" id="6784185at2759"/>
<feature type="signal peptide" evidence="2">
    <location>
        <begin position="1"/>
        <end position="26"/>
    </location>
</feature>
<protein>
    <submittedName>
        <fullName evidence="3">Uncharacterized protein</fullName>
    </submittedName>
</protein>
<feature type="chain" id="PRO_5005487309" evidence="2">
    <location>
        <begin position="27"/>
        <end position="269"/>
    </location>
</feature>
<evidence type="ECO:0000256" key="2">
    <source>
        <dbReference type="SAM" id="SignalP"/>
    </source>
</evidence>
<sequence>RNSTFKNMLVKCLVFFVLPGVILVEGGHTFHGFSVGPTKVIPKRQAPYDHPDPHPVPHPDPHPHGPPEHIIPEGPYCKTEYVEIQQTVCELTPEKVCSQHYKKKYATEYVEECVETYRKDCHPTTRPVKDIKCDTTYEEVCTKETEKSYETIYKEECHDIIDKVCAPYGYPPYRHCRPVKKPHCKKVPVNSPKYVVVPKCTKVPRTHCHDITRDVPDTACEEVPDHKCTKVPKQVVHDIPVEKCETIPREHCHKTPKKVPKEVCKQYKH</sequence>